<comment type="function">
    <text evidence="2">Pyridoxal 5'-phosphate (PLP)-binding protein, which is involved in PLP homeostasis.</text>
</comment>
<evidence type="ECO:0000313" key="6">
    <source>
        <dbReference type="Proteomes" id="UP001597375"/>
    </source>
</evidence>
<evidence type="ECO:0000256" key="3">
    <source>
        <dbReference type="RuleBase" id="RU004514"/>
    </source>
</evidence>
<comment type="similarity">
    <text evidence="2 3">Belongs to the pyridoxal phosphate-binding protein YggS/PROSC family.</text>
</comment>
<dbReference type="PANTHER" id="PTHR10146">
    <property type="entry name" value="PROLINE SYNTHETASE CO-TRANSCRIBED BACTERIAL HOMOLOG PROTEIN"/>
    <property type="match status" value="1"/>
</dbReference>
<proteinExistence type="inferred from homology"/>
<dbReference type="NCBIfam" id="TIGR00044">
    <property type="entry name" value="YggS family pyridoxal phosphate-dependent enzyme"/>
    <property type="match status" value="1"/>
</dbReference>
<gene>
    <name evidence="5" type="ORF">ACFSSA_10375</name>
</gene>
<name>A0ABW5DB25_9BACT</name>
<evidence type="ECO:0000313" key="5">
    <source>
        <dbReference type="EMBL" id="MFD2257084.1"/>
    </source>
</evidence>
<organism evidence="5 6">
    <name type="scientific">Luteolibacter algae</name>
    <dbReference type="NCBI Taxonomy" id="454151"/>
    <lineage>
        <taxon>Bacteria</taxon>
        <taxon>Pseudomonadati</taxon>
        <taxon>Verrucomicrobiota</taxon>
        <taxon>Verrucomicrobiia</taxon>
        <taxon>Verrucomicrobiales</taxon>
        <taxon>Verrucomicrobiaceae</taxon>
        <taxon>Luteolibacter</taxon>
    </lineage>
</organism>
<dbReference type="RefSeq" id="WP_386820370.1">
    <property type="nucleotide sequence ID" value="NZ_JBHUIT010000017.1"/>
</dbReference>
<evidence type="ECO:0000256" key="2">
    <source>
        <dbReference type="HAMAP-Rule" id="MF_02087"/>
    </source>
</evidence>
<dbReference type="CDD" id="cd00635">
    <property type="entry name" value="PLPDE_III_YBL036c_like"/>
    <property type="match status" value="1"/>
</dbReference>
<evidence type="ECO:0000256" key="1">
    <source>
        <dbReference type="ARBA" id="ARBA00022898"/>
    </source>
</evidence>
<dbReference type="PIRSF" id="PIRSF004848">
    <property type="entry name" value="YBL036c_PLPDEIII"/>
    <property type="match status" value="1"/>
</dbReference>
<dbReference type="Proteomes" id="UP001597375">
    <property type="component" value="Unassembled WGS sequence"/>
</dbReference>
<dbReference type="Gene3D" id="3.20.20.10">
    <property type="entry name" value="Alanine racemase"/>
    <property type="match status" value="1"/>
</dbReference>
<reference evidence="6" key="1">
    <citation type="journal article" date="2019" name="Int. J. Syst. Evol. Microbiol.">
        <title>The Global Catalogue of Microorganisms (GCM) 10K type strain sequencing project: providing services to taxonomists for standard genome sequencing and annotation.</title>
        <authorList>
            <consortium name="The Broad Institute Genomics Platform"/>
            <consortium name="The Broad Institute Genome Sequencing Center for Infectious Disease"/>
            <person name="Wu L."/>
            <person name="Ma J."/>
        </authorList>
    </citation>
    <scope>NUCLEOTIDE SEQUENCE [LARGE SCALE GENOMIC DNA]</scope>
    <source>
        <strain evidence="6">CGMCC 4.7106</strain>
    </source>
</reference>
<dbReference type="SUPFAM" id="SSF51419">
    <property type="entry name" value="PLP-binding barrel"/>
    <property type="match status" value="1"/>
</dbReference>
<accession>A0ABW5DB25</accession>
<dbReference type="InterPro" id="IPR001608">
    <property type="entry name" value="Ala_racemase_N"/>
</dbReference>
<dbReference type="HAMAP" id="MF_02087">
    <property type="entry name" value="PLP_homeostasis"/>
    <property type="match status" value="1"/>
</dbReference>
<sequence>MSCISEQLDEIQERIRRAAIAAGRHPDSVKLIAVSKTFPADAVLQAFKAGQKCFGESRLQEAAPKIGLLPEGLDWHFIGRVQSNKVRKILPLFGSIHAVDSLKLAKYTDGVAGDLGVAPKAFLQVNIAGEVTKGGFAPEDLDRSIEELRFLKHLKIVGLMTIPPAVEEAGQSRVWFRKLRELRDEIVAKHSIGLPDLSMGMSGDFEIAIEEGATHVRVGSAIFGMRDYKISGELG</sequence>
<dbReference type="PROSITE" id="PS01211">
    <property type="entry name" value="UPF0001"/>
    <property type="match status" value="1"/>
</dbReference>
<protein>
    <recommendedName>
        <fullName evidence="2">Pyridoxal phosphate homeostasis protein</fullName>
        <shortName evidence="2">PLP homeostasis protein</shortName>
    </recommendedName>
</protein>
<dbReference type="EMBL" id="JBHUIT010000017">
    <property type="protein sequence ID" value="MFD2257084.1"/>
    <property type="molecule type" value="Genomic_DNA"/>
</dbReference>
<dbReference type="InterPro" id="IPR029066">
    <property type="entry name" value="PLP-binding_barrel"/>
</dbReference>
<dbReference type="InterPro" id="IPR011078">
    <property type="entry name" value="PyrdxlP_homeostasis"/>
</dbReference>
<dbReference type="Pfam" id="PF01168">
    <property type="entry name" value="Ala_racemase_N"/>
    <property type="match status" value="1"/>
</dbReference>
<evidence type="ECO:0000259" key="4">
    <source>
        <dbReference type="Pfam" id="PF01168"/>
    </source>
</evidence>
<keyword evidence="1 2" id="KW-0663">Pyridoxal phosphate</keyword>
<feature type="modified residue" description="N6-(pyridoxal phosphate)lysine" evidence="2">
    <location>
        <position position="36"/>
    </location>
</feature>
<feature type="domain" description="Alanine racemase N-terminal" evidence="4">
    <location>
        <begin position="8"/>
        <end position="226"/>
    </location>
</feature>
<dbReference type="PANTHER" id="PTHR10146:SF14">
    <property type="entry name" value="PYRIDOXAL PHOSPHATE HOMEOSTASIS PROTEIN"/>
    <property type="match status" value="1"/>
</dbReference>
<comment type="caution">
    <text evidence="5">The sequence shown here is derived from an EMBL/GenBank/DDBJ whole genome shotgun (WGS) entry which is preliminary data.</text>
</comment>
<keyword evidence="6" id="KW-1185">Reference proteome</keyword>